<gene>
    <name evidence="5" type="ORF">ACFPPC_25105</name>
</gene>
<dbReference type="PANTHER" id="PTHR33254">
    <property type="entry name" value="4-HYDROXY-4-METHYL-2-OXOGLUTARATE ALDOLASE 3-RELATED"/>
    <property type="match status" value="1"/>
</dbReference>
<dbReference type="EMBL" id="JBHSLV010000055">
    <property type="protein sequence ID" value="MFC5395919.1"/>
    <property type="molecule type" value="Genomic_DNA"/>
</dbReference>
<organism evidence="5 6">
    <name type="scientific">Bosea vestrisii</name>
    <dbReference type="NCBI Taxonomy" id="151416"/>
    <lineage>
        <taxon>Bacteria</taxon>
        <taxon>Pseudomonadati</taxon>
        <taxon>Pseudomonadota</taxon>
        <taxon>Alphaproteobacteria</taxon>
        <taxon>Hyphomicrobiales</taxon>
        <taxon>Boseaceae</taxon>
        <taxon>Bosea</taxon>
    </lineage>
</organism>
<protein>
    <recommendedName>
        <fullName evidence="2">Putative 4-hydroxy-4-methyl-2-oxoglutarate aldolase</fullName>
    </recommendedName>
    <alternativeName>
        <fullName evidence="3">Regulator of ribonuclease activity homolog</fullName>
    </alternativeName>
    <alternativeName>
        <fullName evidence="4">RraA-like protein</fullName>
    </alternativeName>
</protein>
<dbReference type="Pfam" id="PF03737">
    <property type="entry name" value="RraA-like"/>
    <property type="match status" value="1"/>
</dbReference>
<dbReference type="CDD" id="cd16841">
    <property type="entry name" value="RraA_family"/>
    <property type="match status" value="1"/>
</dbReference>
<evidence type="ECO:0000313" key="6">
    <source>
        <dbReference type="Proteomes" id="UP001596104"/>
    </source>
</evidence>
<dbReference type="NCBIfam" id="NF006093">
    <property type="entry name" value="PRK08245.1"/>
    <property type="match status" value="1"/>
</dbReference>
<keyword evidence="6" id="KW-1185">Reference proteome</keyword>
<accession>A0ABW0HIV9</accession>
<evidence type="ECO:0000256" key="1">
    <source>
        <dbReference type="ARBA" id="ARBA00001968"/>
    </source>
</evidence>
<proteinExistence type="predicted"/>
<comment type="caution">
    <text evidence="5">The sequence shown here is derived from an EMBL/GenBank/DDBJ whole genome shotgun (WGS) entry which is preliminary data.</text>
</comment>
<dbReference type="Proteomes" id="UP001596104">
    <property type="component" value="Unassembled WGS sequence"/>
</dbReference>
<evidence type="ECO:0000256" key="2">
    <source>
        <dbReference type="ARBA" id="ARBA00016549"/>
    </source>
</evidence>
<name>A0ABW0HIV9_9HYPH</name>
<dbReference type="RefSeq" id="WP_377012099.1">
    <property type="nucleotide sequence ID" value="NZ_JBHSLV010000055.1"/>
</dbReference>
<reference evidence="6" key="1">
    <citation type="journal article" date="2019" name="Int. J. Syst. Evol. Microbiol.">
        <title>The Global Catalogue of Microorganisms (GCM) 10K type strain sequencing project: providing services to taxonomists for standard genome sequencing and annotation.</title>
        <authorList>
            <consortium name="The Broad Institute Genomics Platform"/>
            <consortium name="The Broad Institute Genome Sequencing Center for Infectious Disease"/>
            <person name="Wu L."/>
            <person name="Ma J."/>
        </authorList>
    </citation>
    <scope>NUCLEOTIDE SEQUENCE [LARGE SCALE GENOMIC DNA]</scope>
    <source>
        <strain evidence="6">CGMCC 1.16326</strain>
    </source>
</reference>
<dbReference type="InterPro" id="IPR036704">
    <property type="entry name" value="RraA/RraA-like_sf"/>
</dbReference>
<evidence type="ECO:0000256" key="3">
    <source>
        <dbReference type="ARBA" id="ARBA00029596"/>
    </source>
</evidence>
<evidence type="ECO:0000313" key="5">
    <source>
        <dbReference type="EMBL" id="MFC5395919.1"/>
    </source>
</evidence>
<dbReference type="SUPFAM" id="SSF89562">
    <property type="entry name" value="RraA-like"/>
    <property type="match status" value="1"/>
</dbReference>
<evidence type="ECO:0000256" key="4">
    <source>
        <dbReference type="ARBA" id="ARBA00030169"/>
    </source>
</evidence>
<dbReference type="InterPro" id="IPR005493">
    <property type="entry name" value="RraA/RraA-like"/>
</dbReference>
<comment type="cofactor">
    <cofactor evidence="1">
        <name>a divalent metal cation</name>
        <dbReference type="ChEBI" id="CHEBI:60240"/>
    </cofactor>
</comment>
<dbReference type="Gene3D" id="3.50.30.40">
    <property type="entry name" value="Ribonuclease E inhibitor RraA/RraA-like"/>
    <property type="match status" value="1"/>
</dbReference>
<sequence length="248" mass="27079">MFDIPTIHRPAKALLDGLASIGTATASSELYKMGIRNPFIAGAVPHSRGKVVAGPALTLQFMPKREDLYGDDEYADREKQLHRHALYHVEAGDVVVVDARGDIQSGIFGEMMLTYFAGKGGAGMVIDGVIRDAAKAFALDIGYWMRGASPNFHTQTTLMPHAVNVPIACGGTYVRPGDIIIADDDGAICVPIAYAERLLEAGSHHAEWEDFSRLMLSKGGDLRRYYPLAPEAEAEYQAWKAQQSRSER</sequence>
<dbReference type="PANTHER" id="PTHR33254:SF4">
    <property type="entry name" value="4-HYDROXY-4-METHYL-2-OXOGLUTARATE ALDOLASE 3-RELATED"/>
    <property type="match status" value="1"/>
</dbReference>